<dbReference type="InterPro" id="IPR036056">
    <property type="entry name" value="Fibrinogen-like_C"/>
</dbReference>
<proteinExistence type="predicted"/>
<dbReference type="Proteomes" id="UP000242188">
    <property type="component" value="Unassembled WGS sequence"/>
</dbReference>
<dbReference type="SUPFAM" id="SSF56496">
    <property type="entry name" value="Fibrinogen C-terminal domain-like"/>
    <property type="match status" value="1"/>
</dbReference>
<dbReference type="SMART" id="SM00209">
    <property type="entry name" value="TSP1"/>
    <property type="match status" value="1"/>
</dbReference>
<dbReference type="PROSITE" id="PS50092">
    <property type="entry name" value="TSP1"/>
    <property type="match status" value="1"/>
</dbReference>
<dbReference type="InterPro" id="IPR050373">
    <property type="entry name" value="Fibrinogen_C-term_domain"/>
</dbReference>
<dbReference type="PANTHER" id="PTHR19143">
    <property type="entry name" value="FIBRINOGEN/TENASCIN/ANGIOPOEITIN"/>
    <property type="match status" value="1"/>
</dbReference>
<dbReference type="AlphaFoldDB" id="A0A210Q9K8"/>
<reference evidence="3 4" key="1">
    <citation type="journal article" date="2017" name="Nat. Ecol. Evol.">
        <title>Scallop genome provides insights into evolution of bilaterian karyotype and development.</title>
        <authorList>
            <person name="Wang S."/>
            <person name="Zhang J."/>
            <person name="Jiao W."/>
            <person name="Li J."/>
            <person name="Xun X."/>
            <person name="Sun Y."/>
            <person name="Guo X."/>
            <person name="Huan P."/>
            <person name="Dong B."/>
            <person name="Zhang L."/>
            <person name="Hu X."/>
            <person name="Sun X."/>
            <person name="Wang J."/>
            <person name="Zhao C."/>
            <person name="Wang Y."/>
            <person name="Wang D."/>
            <person name="Huang X."/>
            <person name="Wang R."/>
            <person name="Lv J."/>
            <person name="Li Y."/>
            <person name="Zhang Z."/>
            <person name="Liu B."/>
            <person name="Lu W."/>
            <person name="Hui Y."/>
            <person name="Liang J."/>
            <person name="Zhou Z."/>
            <person name="Hou R."/>
            <person name="Li X."/>
            <person name="Liu Y."/>
            <person name="Li H."/>
            <person name="Ning X."/>
            <person name="Lin Y."/>
            <person name="Zhao L."/>
            <person name="Xing Q."/>
            <person name="Dou J."/>
            <person name="Li Y."/>
            <person name="Mao J."/>
            <person name="Guo H."/>
            <person name="Dou H."/>
            <person name="Li T."/>
            <person name="Mu C."/>
            <person name="Jiang W."/>
            <person name="Fu Q."/>
            <person name="Fu X."/>
            <person name="Miao Y."/>
            <person name="Liu J."/>
            <person name="Yu Q."/>
            <person name="Li R."/>
            <person name="Liao H."/>
            <person name="Li X."/>
            <person name="Kong Y."/>
            <person name="Jiang Z."/>
            <person name="Chourrout D."/>
            <person name="Li R."/>
            <person name="Bao Z."/>
        </authorList>
    </citation>
    <scope>NUCLEOTIDE SEQUENCE [LARGE SCALE GENOMIC DNA]</scope>
    <source>
        <strain evidence="3 4">PY_sf001</strain>
    </source>
</reference>
<dbReference type="SUPFAM" id="SSF57302">
    <property type="entry name" value="Snake toxin-like"/>
    <property type="match status" value="1"/>
</dbReference>
<dbReference type="PANTHER" id="PTHR19143:SF444">
    <property type="entry name" value="PROTEIN SCABROUS"/>
    <property type="match status" value="1"/>
</dbReference>
<dbReference type="GO" id="GO:0005615">
    <property type="term" value="C:extracellular space"/>
    <property type="evidence" value="ECO:0007669"/>
    <property type="project" value="TreeGrafter"/>
</dbReference>
<dbReference type="EMBL" id="NEDP02004513">
    <property type="protein sequence ID" value="OWF45411.1"/>
    <property type="molecule type" value="Genomic_DNA"/>
</dbReference>
<gene>
    <name evidence="3" type="ORF">KP79_PYT19308</name>
</gene>
<protein>
    <submittedName>
        <fullName evidence="3">Angiopoietin-related protein 7</fullName>
    </submittedName>
</protein>
<feature type="domain" description="Fibrinogen C-terminal" evidence="2">
    <location>
        <begin position="252"/>
        <end position="459"/>
    </location>
</feature>
<keyword evidence="1" id="KW-0732">Signal</keyword>
<dbReference type="PROSITE" id="PS51406">
    <property type="entry name" value="FIBRINOGEN_C_2"/>
    <property type="match status" value="1"/>
</dbReference>
<dbReference type="InterPro" id="IPR045860">
    <property type="entry name" value="Snake_toxin-like_sf"/>
</dbReference>
<dbReference type="Gene3D" id="2.20.100.10">
    <property type="entry name" value="Thrombospondin type-1 (TSP1) repeat"/>
    <property type="match status" value="1"/>
</dbReference>
<dbReference type="InterPro" id="IPR036383">
    <property type="entry name" value="TSP1_rpt_sf"/>
</dbReference>
<dbReference type="InterPro" id="IPR014716">
    <property type="entry name" value="Fibrinogen_a/b/g_C_1"/>
</dbReference>
<dbReference type="SMART" id="SM00186">
    <property type="entry name" value="FBG"/>
    <property type="match status" value="1"/>
</dbReference>
<evidence type="ECO:0000256" key="1">
    <source>
        <dbReference type="SAM" id="SignalP"/>
    </source>
</evidence>
<dbReference type="Pfam" id="PF00147">
    <property type="entry name" value="Fibrinogen_C"/>
    <property type="match status" value="1"/>
</dbReference>
<dbReference type="InterPro" id="IPR000884">
    <property type="entry name" value="TSP1_rpt"/>
</dbReference>
<feature type="chain" id="PRO_5012939455" evidence="1">
    <location>
        <begin position="22"/>
        <end position="459"/>
    </location>
</feature>
<dbReference type="InterPro" id="IPR002181">
    <property type="entry name" value="Fibrinogen_a/b/g_C_dom"/>
</dbReference>
<accession>A0A210Q9K8</accession>
<organism evidence="3 4">
    <name type="scientific">Mizuhopecten yessoensis</name>
    <name type="common">Japanese scallop</name>
    <name type="synonym">Patinopecten yessoensis</name>
    <dbReference type="NCBI Taxonomy" id="6573"/>
    <lineage>
        <taxon>Eukaryota</taxon>
        <taxon>Metazoa</taxon>
        <taxon>Spiralia</taxon>
        <taxon>Lophotrochozoa</taxon>
        <taxon>Mollusca</taxon>
        <taxon>Bivalvia</taxon>
        <taxon>Autobranchia</taxon>
        <taxon>Pteriomorphia</taxon>
        <taxon>Pectinida</taxon>
        <taxon>Pectinoidea</taxon>
        <taxon>Pectinidae</taxon>
        <taxon>Mizuhopecten</taxon>
    </lineage>
</organism>
<keyword evidence="4" id="KW-1185">Reference proteome</keyword>
<dbReference type="STRING" id="6573.A0A210Q9K8"/>
<evidence type="ECO:0000259" key="2">
    <source>
        <dbReference type="PROSITE" id="PS51406"/>
    </source>
</evidence>
<comment type="caution">
    <text evidence="3">The sequence shown here is derived from an EMBL/GenBank/DDBJ whole genome shotgun (WGS) entry which is preliminary data.</text>
</comment>
<dbReference type="OrthoDB" id="6071153at2759"/>
<evidence type="ECO:0000313" key="4">
    <source>
        <dbReference type="Proteomes" id="UP000242188"/>
    </source>
</evidence>
<dbReference type="Gene3D" id="3.90.215.10">
    <property type="entry name" value="Gamma Fibrinogen, chain A, domain 1"/>
    <property type="match status" value="1"/>
</dbReference>
<evidence type="ECO:0000313" key="3">
    <source>
        <dbReference type="EMBL" id="OWF45411.1"/>
    </source>
</evidence>
<dbReference type="CDD" id="cd00117">
    <property type="entry name" value="TFP"/>
    <property type="match status" value="1"/>
</dbReference>
<name>A0A210Q9K8_MIZYE</name>
<dbReference type="NCBIfam" id="NF040941">
    <property type="entry name" value="GGGWT_bact"/>
    <property type="match status" value="1"/>
</dbReference>
<sequence length="459" mass="49932">MALIIPVFGLLFGFICSVSTAGPQCFACSSISALEFCDHSTQCATGEKCYIHKTRTHNGHDQYTSGCISNQSCSLGQTFHGLSPYGQVTCVECCDGDMCNNQGCGDTGPPPRESRGPYCYQCQNMPGTSYCDTLTLCSRNQACTIDETFSSGHHFASGCRPKGECSHVGPVEGRDVHNFIGSSRPCHKCCSDDFCNLECQSQNQQGVVSWSAWSQWGTCSANTCGGRGHQTRNRHCTSVAGGCNGVSTGERNCSRGLCSGCAELYNSGQRTSGVYTIAPAGHQPLNVVCNMGDGGGWTVLQHRLQGSVSFNRSWTDYVTGFGDLRGDFWLGLEYIHMLTSRGVQIIIDMVGKHGYLIRYSYDHFEVKNASTSYELLVANDNSVNCTSYSRLMYNNGSKFSTPDKQGKHGCASHGSGWWFKECSYFNINGVIGVDDNNYGMAALCHPDIVSLKETIMKIR</sequence>
<feature type="signal peptide" evidence="1">
    <location>
        <begin position="1"/>
        <end position="21"/>
    </location>
</feature>